<name>A0A8X6LSE8_TRICU</name>
<reference evidence="1" key="1">
    <citation type="submission" date="2020-07" db="EMBL/GenBank/DDBJ databases">
        <title>Multicomponent nature underlies the extraordinary mechanical properties of spider dragline silk.</title>
        <authorList>
            <person name="Kono N."/>
            <person name="Nakamura H."/>
            <person name="Mori M."/>
            <person name="Yoshida Y."/>
            <person name="Ohtoshi R."/>
            <person name="Malay A.D."/>
            <person name="Moran D.A.P."/>
            <person name="Tomita M."/>
            <person name="Numata K."/>
            <person name="Arakawa K."/>
        </authorList>
    </citation>
    <scope>NUCLEOTIDE SEQUENCE</scope>
</reference>
<gene>
    <name evidence="1" type="primary">X975_21762</name>
    <name evidence="1" type="ORF">TNCT_500461</name>
</gene>
<dbReference type="EMBL" id="BMAO01017767">
    <property type="protein sequence ID" value="GFR18234.1"/>
    <property type="molecule type" value="Genomic_DNA"/>
</dbReference>
<organism evidence="1 2">
    <name type="scientific">Trichonephila clavata</name>
    <name type="common">Joro spider</name>
    <name type="synonym">Nephila clavata</name>
    <dbReference type="NCBI Taxonomy" id="2740835"/>
    <lineage>
        <taxon>Eukaryota</taxon>
        <taxon>Metazoa</taxon>
        <taxon>Ecdysozoa</taxon>
        <taxon>Arthropoda</taxon>
        <taxon>Chelicerata</taxon>
        <taxon>Arachnida</taxon>
        <taxon>Araneae</taxon>
        <taxon>Araneomorphae</taxon>
        <taxon>Entelegynae</taxon>
        <taxon>Araneoidea</taxon>
        <taxon>Nephilidae</taxon>
        <taxon>Trichonephila</taxon>
    </lineage>
</organism>
<comment type="caution">
    <text evidence="1">The sequence shown here is derived from an EMBL/GenBank/DDBJ whole genome shotgun (WGS) entry which is preliminary data.</text>
</comment>
<dbReference type="OrthoDB" id="6768980at2759"/>
<proteinExistence type="predicted"/>
<keyword evidence="2" id="KW-1185">Reference proteome</keyword>
<dbReference type="Proteomes" id="UP000887116">
    <property type="component" value="Unassembled WGS sequence"/>
</dbReference>
<evidence type="ECO:0000313" key="1">
    <source>
        <dbReference type="EMBL" id="GFR18234.1"/>
    </source>
</evidence>
<sequence length="90" mass="10071">MTNCPHKDFPQCTKCKKKHHVSICPPNPNTFIPNKEVNHINISKTNFTHLQTARVNITEPTGITQLTQSILDEGSQTSFADASLIDKLKL</sequence>
<dbReference type="AlphaFoldDB" id="A0A8X6LSE8"/>
<protein>
    <submittedName>
        <fullName evidence="1">Integrase catalytic domain-containing protein</fullName>
    </submittedName>
</protein>
<accession>A0A8X6LSE8</accession>
<evidence type="ECO:0000313" key="2">
    <source>
        <dbReference type="Proteomes" id="UP000887116"/>
    </source>
</evidence>